<dbReference type="Proteomes" id="UP001178662">
    <property type="component" value="Chromosome"/>
</dbReference>
<dbReference type="SMART" id="SM00304">
    <property type="entry name" value="HAMP"/>
    <property type="match status" value="1"/>
</dbReference>
<dbReference type="GO" id="GO:0000155">
    <property type="term" value="F:phosphorelay sensor kinase activity"/>
    <property type="evidence" value="ECO:0007669"/>
    <property type="project" value="InterPro"/>
</dbReference>
<keyword evidence="7" id="KW-0812">Transmembrane</keyword>
<accession>A0AA95JG85</accession>
<name>A0AA95JG85_9BACL</name>
<feature type="transmembrane region" description="Helical" evidence="7">
    <location>
        <begin position="260"/>
        <end position="287"/>
    </location>
</feature>
<dbReference type="CDD" id="cd06225">
    <property type="entry name" value="HAMP"/>
    <property type="match status" value="1"/>
</dbReference>
<dbReference type="InterPro" id="IPR003660">
    <property type="entry name" value="HAMP_dom"/>
</dbReference>
<dbReference type="InterPro" id="IPR050640">
    <property type="entry name" value="Bact_2-comp_sensor_kinase"/>
</dbReference>
<dbReference type="Gene3D" id="3.30.450.20">
    <property type="entry name" value="PAS domain"/>
    <property type="match status" value="1"/>
</dbReference>
<evidence type="ECO:0000256" key="7">
    <source>
        <dbReference type="SAM" id="Phobius"/>
    </source>
</evidence>
<comment type="subcellular location">
    <subcellularLocation>
        <location evidence="1">Cell membrane</location>
        <topology evidence="1">Multi-pass membrane protein</topology>
    </subcellularLocation>
</comment>
<keyword evidence="6 7" id="KW-0472">Membrane</keyword>
<dbReference type="InterPro" id="IPR036890">
    <property type="entry name" value="HATPase_C_sf"/>
</dbReference>
<evidence type="ECO:0000256" key="2">
    <source>
        <dbReference type="ARBA" id="ARBA00022475"/>
    </source>
</evidence>
<gene>
    <name evidence="9" type="ORF">P0Y55_02965</name>
</gene>
<keyword evidence="4" id="KW-0808">Transferase</keyword>
<keyword evidence="5 9" id="KW-0418">Kinase</keyword>
<dbReference type="PROSITE" id="PS50885">
    <property type="entry name" value="HAMP"/>
    <property type="match status" value="1"/>
</dbReference>
<dbReference type="PANTHER" id="PTHR34220:SF7">
    <property type="entry name" value="SENSOR HISTIDINE KINASE YPDA"/>
    <property type="match status" value="1"/>
</dbReference>
<feature type="domain" description="HAMP" evidence="8">
    <location>
        <begin position="284"/>
        <end position="336"/>
    </location>
</feature>
<dbReference type="SUPFAM" id="SSF158472">
    <property type="entry name" value="HAMP domain-like"/>
    <property type="match status" value="1"/>
</dbReference>
<evidence type="ECO:0000256" key="6">
    <source>
        <dbReference type="ARBA" id="ARBA00023136"/>
    </source>
</evidence>
<dbReference type="GO" id="GO:0005886">
    <property type="term" value="C:plasma membrane"/>
    <property type="evidence" value="ECO:0007669"/>
    <property type="project" value="UniProtKB-SubCell"/>
</dbReference>
<evidence type="ECO:0000259" key="8">
    <source>
        <dbReference type="PROSITE" id="PS50885"/>
    </source>
</evidence>
<dbReference type="SUPFAM" id="SSF55874">
    <property type="entry name" value="ATPase domain of HSP90 chaperone/DNA topoisomerase II/histidine kinase"/>
    <property type="match status" value="1"/>
</dbReference>
<dbReference type="Pfam" id="PF02518">
    <property type="entry name" value="HATPase_c"/>
    <property type="match status" value="1"/>
</dbReference>
<dbReference type="Gene3D" id="1.10.8.500">
    <property type="entry name" value="HAMP domain in histidine kinase"/>
    <property type="match status" value="1"/>
</dbReference>
<dbReference type="Pfam" id="PF06580">
    <property type="entry name" value="His_kinase"/>
    <property type="match status" value="1"/>
</dbReference>
<keyword evidence="7" id="KW-1133">Transmembrane helix</keyword>
<dbReference type="Pfam" id="PF00672">
    <property type="entry name" value="HAMP"/>
    <property type="match status" value="1"/>
</dbReference>
<reference evidence="9" key="1">
    <citation type="submission" date="2023-03" db="EMBL/GenBank/DDBJ databases">
        <title>Andean soil-derived lignocellulolytic bacterial consortium as a source of novel taxa and putative plastic-active enzymes.</title>
        <authorList>
            <person name="Diaz-Garcia L."/>
            <person name="Chuvochina M."/>
            <person name="Feuerriegel G."/>
            <person name="Bunk B."/>
            <person name="Sproer C."/>
            <person name="Streit W.R."/>
            <person name="Rodriguez L.M."/>
            <person name="Overmann J."/>
            <person name="Jimenez D.J."/>
        </authorList>
    </citation>
    <scope>NUCLEOTIDE SEQUENCE</scope>
    <source>
        <strain evidence="9">MAG 2441</strain>
    </source>
</reference>
<sequence length="561" mass="63827">MDKIRQAQLSMAVKTKDQLDYFAKNTLSFSNYIFLNPSVQAMVTNDEPQLRDQVLKTLLPLMVTGESIQSLILYPFPKSDSAVQPFVITHTGIAGAISFAQFQKTKYFERYNASPEHMLWDLIHPSDHVLTGDYHYKLALIKPYKNYYNYEQSGLIVVGMDADRLSHTLFHESDDAVQFIMNDNGIILAATDLSWIGKSITQLPVFPQSVNIEGAAPSRAFTQLKETDELIVSDSISELTGWHTVVIQDRSKLLAELEHIGSVTLTIMLIVGFFSIVLFWIIARFITNPMKRLMQSMRALQNGDFSQRVEFTGYDEIGRLGHLYNKMVGRIKLLIDDVYASSLKQREAELKALQSQINPHFLYNTLNMINWSAMQKNDQEISEMVVSLSQVFRLSLNSGNDEVELEQEIELVRHYLFLQKKRYPQRLHFEIEVASHLLRYRLPKLLLQPLVENAILHAIEPSEGPVNIHLSAYTENEWIIFEVTDNGPGIPEAQLAELKSGRTTFSPAGLLNNTRSGMALLNIKERLALFYDRSQFDIESKMGIGTRVQIRIYQGGKANGA</sequence>
<dbReference type="EMBL" id="CP119317">
    <property type="protein sequence ID" value="WEK55059.1"/>
    <property type="molecule type" value="Genomic_DNA"/>
</dbReference>
<keyword evidence="3" id="KW-0597">Phosphoprotein</keyword>
<dbReference type="InterPro" id="IPR003594">
    <property type="entry name" value="HATPase_dom"/>
</dbReference>
<evidence type="ECO:0000313" key="10">
    <source>
        <dbReference type="Proteomes" id="UP001178662"/>
    </source>
</evidence>
<evidence type="ECO:0000256" key="5">
    <source>
        <dbReference type="ARBA" id="ARBA00022777"/>
    </source>
</evidence>
<dbReference type="PANTHER" id="PTHR34220">
    <property type="entry name" value="SENSOR HISTIDINE KINASE YPDA"/>
    <property type="match status" value="1"/>
</dbReference>
<evidence type="ECO:0000256" key="3">
    <source>
        <dbReference type="ARBA" id="ARBA00022553"/>
    </source>
</evidence>
<evidence type="ECO:0000256" key="4">
    <source>
        <dbReference type="ARBA" id="ARBA00022679"/>
    </source>
</evidence>
<keyword evidence="10" id="KW-1185">Reference proteome</keyword>
<proteinExistence type="predicted"/>
<dbReference type="Gene3D" id="3.30.565.10">
    <property type="entry name" value="Histidine kinase-like ATPase, C-terminal domain"/>
    <property type="match status" value="1"/>
</dbReference>
<dbReference type="InterPro" id="IPR010559">
    <property type="entry name" value="Sig_transdc_His_kin_internal"/>
</dbReference>
<dbReference type="AlphaFoldDB" id="A0AA95JG85"/>
<organism evidence="9 10">
    <name type="scientific">Candidatus Cohnella colombiensis</name>
    <dbReference type="NCBI Taxonomy" id="3121368"/>
    <lineage>
        <taxon>Bacteria</taxon>
        <taxon>Bacillati</taxon>
        <taxon>Bacillota</taxon>
        <taxon>Bacilli</taxon>
        <taxon>Bacillales</taxon>
        <taxon>Paenibacillaceae</taxon>
        <taxon>Cohnella</taxon>
    </lineage>
</organism>
<keyword evidence="2" id="KW-1003">Cell membrane</keyword>
<evidence type="ECO:0000256" key="1">
    <source>
        <dbReference type="ARBA" id="ARBA00004651"/>
    </source>
</evidence>
<protein>
    <submittedName>
        <fullName evidence="9">Sensor histidine kinase</fullName>
    </submittedName>
</protein>
<evidence type="ECO:0000313" key="9">
    <source>
        <dbReference type="EMBL" id="WEK55059.1"/>
    </source>
</evidence>